<protein>
    <submittedName>
        <fullName evidence="2">Uncharacterized protein</fullName>
    </submittedName>
</protein>
<evidence type="ECO:0000313" key="3">
    <source>
        <dbReference type="Proteomes" id="UP000625711"/>
    </source>
</evidence>
<gene>
    <name evidence="2" type="ORF">GWI33_007666</name>
</gene>
<dbReference type="Proteomes" id="UP000625711">
    <property type="component" value="Unassembled WGS sequence"/>
</dbReference>
<name>A0A834MBT2_RHYFE</name>
<accession>A0A834MBT2</accession>
<proteinExistence type="predicted"/>
<sequence>MIVLQDAQVLSLTTRPISRLPISTVSFPFFAVGLRTAITIVRSFDIFPDRENNGEAEKSESPYPSALTPTPP</sequence>
<evidence type="ECO:0000256" key="1">
    <source>
        <dbReference type="SAM" id="MobiDB-lite"/>
    </source>
</evidence>
<organism evidence="2 3">
    <name type="scientific">Rhynchophorus ferrugineus</name>
    <name type="common">Red palm weevil</name>
    <name type="synonym">Curculio ferrugineus</name>
    <dbReference type="NCBI Taxonomy" id="354439"/>
    <lineage>
        <taxon>Eukaryota</taxon>
        <taxon>Metazoa</taxon>
        <taxon>Ecdysozoa</taxon>
        <taxon>Arthropoda</taxon>
        <taxon>Hexapoda</taxon>
        <taxon>Insecta</taxon>
        <taxon>Pterygota</taxon>
        <taxon>Neoptera</taxon>
        <taxon>Endopterygota</taxon>
        <taxon>Coleoptera</taxon>
        <taxon>Polyphaga</taxon>
        <taxon>Cucujiformia</taxon>
        <taxon>Curculionidae</taxon>
        <taxon>Dryophthorinae</taxon>
        <taxon>Rhynchophorus</taxon>
    </lineage>
</organism>
<keyword evidence="3" id="KW-1185">Reference proteome</keyword>
<dbReference type="AlphaFoldDB" id="A0A834MBT2"/>
<dbReference type="EMBL" id="JAACXV010000377">
    <property type="protein sequence ID" value="KAF7279026.1"/>
    <property type="molecule type" value="Genomic_DNA"/>
</dbReference>
<feature type="compositionally biased region" description="Basic and acidic residues" evidence="1">
    <location>
        <begin position="51"/>
        <end position="60"/>
    </location>
</feature>
<evidence type="ECO:0000313" key="2">
    <source>
        <dbReference type="EMBL" id="KAF7279026.1"/>
    </source>
</evidence>
<feature type="region of interest" description="Disordered" evidence="1">
    <location>
        <begin position="51"/>
        <end position="72"/>
    </location>
</feature>
<comment type="caution">
    <text evidence="2">The sequence shown here is derived from an EMBL/GenBank/DDBJ whole genome shotgun (WGS) entry which is preliminary data.</text>
</comment>
<reference evidence="2" key="1">
    <citation type="submission" date="2020-08" db="EMBL/GenBank/DDBJ databases">
        <title>Genome sequencing and assembly of the red palm weevil Rhynchophorus ferrugineus.</title>
        <authorList>
            <person name="Dias G.B."/>
            <person name="Bergman C.M."/>
            <person name="Manee M."/>
        </authorList>
    </citation>
    <scope>NUCLEOTIDE SEQUENCE</scope>
    <source>
        <strain evidence="2">AA-2017</strain>
        <tissue evidence="2">Whole larva</tissue>
    </source>
</reference>